<evidence type="ECO:0000256" key="1">
    <source>
        <dbReference type="SAM" id="MobiDB-lite"/>
    </source>
</evidence>
<accession>A0ABN3G0Y4</accession>
<organism evidence="2 3">
    <name type="scientific">Streptomyces cuspidosporus</name>
    <dbReference type="NCBI Taxonomy" id="66882"/>
    <lineage>
        <taxon>Bacteria</taxon>
        <taxon>Bacillati</taxon>
        <taxon>Actinomycetota</taxon>
        <taxon>Actinomycetes</taxon>
        <taxon>Kitasatosporales</taxon>
        <taxon>Streptomycetaceae</taxon>
        <taxon>Streptomyces</taxon>
    </lineage>
</organism>
<proteinExistence type="predicted"/>
<dbReference type="EMBL" id="BAAASD010000009">
    <property type="protein sequence ID" value="GAA2341832.1"/>
    <property type="molecule type" value="Genomic_DNA"/>
</dbReference>
<evidence type="ECO:0000313" key="3">
    <source>
        <dbReference type="Proteomes" id="UP001500253"/>
    </source>
</evidence>
<evidence type="ECO:0000313" key="2">
    <source>
        <dbReference type="EMBL" id="GAA2341832.1"/>
    </source>
</evidence>
<comment type="caution">
    <text evidence="2">The sequence shown here is derived from an EMBL/GenBank/DDBJ whole genome shotgun (WGS) entry which is preliminary data.</text>
</comment>
<gene>
    <name evidence="2" type="ORF">GCM10010246_28770</name>
</gene>
<reference evidence="2 3" key="1">
    <citation type="journal article" date="2019" name="Int. J. Syst. Evol. Microbiol.">
        <title>The Global Catalogue of Microorganisms (GCM) 10K type strain sequencing project: providing services to taxonomists for standard genome sequencing and annotation.</title>
        <authorList>
            <consortium name="The Broad Institute Genomics Platform"/>
            <consortium name="The Broad Institute Genome Sequencing Center for Infectious Disease"/>
            <person name="Wu L."/>
            <person name="Ma J."/>
        </authorList>
    </citation>
    <scope>NUCLEOTIDE SEQUENCE [LARGE SCALE GENOMIC DNA]</scope>
    <source>
        <strain evidence="2 3">JCM 4316</strain>
    </source>
</reference>
<sequence>MLSDADMLSEADMEALLREQRRTRKRARCETATVPGLAAGPPGEEVRGLPRHAAAEALGGGDARQVARVRTPVDRRPGSGTQKTA</sequence>
<dbReference type="Proteomes" id="UP001500253">
    <property type="component" value="Unassembled WGS sequence"/>
</dbReference>
<name>A0ABN3G0Y4_9ACTN</name>
<keyword evidence="3" id="KW-1185">Reference proteome</keyword>
<feature type="region of interest" description="Disordered" evidence="1">
    <location>
        <begin position="22"/>
        <end position="85"/>
    </location>
</feature>
<protein>
    <submittedName>
        <fullName evidence="2">Uncharacterized protein</fullName>
    </submittedName>
</protein>